<gene>
    <name evidence="1" type="ORF">F6X51_16150</name>
</gene>
<dbReference type="RefSeq" id="WP_150964698.1">
    <property type="nucleotide sequence ID" value="NZ_VZZJ01000013.1"/>
</dbReference>
<proteinExistence type="predicted"/>
<keyword evidence="2" id="KW-1185">Reference proteome</keyword>
<dbReference type="AlphaFoldDB" id="A0A6N6MPR4"/>
<name>A0A6N6MPR4_9HYPH</name>
<accession>A0A6N6MPR4</accession>
<protein>
    <submittedName>
        <fullName evidence="1">Uncharacterized protein</fullName>
    </submittedName>
</protein>
<dbReference type="EMBL" id="VZZJ01000013">
    <property type="protein sequence ID" value="KAB1072506.1"/>
    <property type="molecule type" value="Genomic_DNA"/>
</dbReference>
<sequence>MHRLEPATFAGSPIAEANAERVSLMLHGSETDASSFSGESRGRLVEAFSAAGIPEAFGGSCSRDDAGVR</sequence>
<reference evidence="1 2" key="1">
    <citation type="submission" date="2019-09" db="EMBL/GenBank/DDBJ databases">
        <title>YIM 132548 draft genome.</title>
        <authorList>
            <person name="Jiang L."/>
        </authorList>
    </citation>
    <scope>NUCLEOTIDE SEQUENCE [LARGE SCALE GENOMIC DNA]</scope>
    <source>
        <strain evidence="1 2">YIM 132548</strain>
    </source>
</reference>
<evidence type="ECO:0000313" key="1">
    <source>
        <dbReference type="EMBL" id="KAB1072506.1"/>
    </source>
</evidence>
<dbReference type="Proteomes" id="UP000441523">
    <property type="component" value="Unassembled WGS sequence"/>
</dbReference>
<evidence type="ECO:0000313" key="2">
    <source>
        <dbReference type="Proteomes" id="UP000441523"/>
    </source>
</evidence>
<comment type="caution">
    <text evidence="1">The sequence shown here is derived from an EMBL/GenBank/DDBJ whole genome shotgun (WGS) entry which is preliminary data.</text>
</comment>
<organism evidence="1 2">
    <name type="scientific">Methylobacterium planeticum</name>
    <dbReference type="NCBI Taxonomy" id="2615211"/>
    <lineage>
        <taxon>Bacteria</taxon>
        <taxon>Pseudomonadati</taxon>
        <taxon>Pseudomonadota</taxon>
        <taxon>Alphaproteobacteria</taxon>
        <taxon>Hyphomicrobiales</taxon>
        <taxon>Methylobacteriaceae</taxon>
        <taxon>Methylobacterium</taxon>
    </lineage>
</organism>